<feature type="transmembrane region" description="Helical" evidence="6">
    <location>
        <begin position="372"/>
        <end position="393"/>
    </location>
</feature>
<dbReference type="Proteomes" id="UP000515159">
    <property type="component" value="Chromosome 15"/>
</dbReference>
<keyword evidence="4 6" id="KW-1133">Transmembrane helix</keyword>
<feature type="transmembrane region" description="Helical" evidence="6">
    <location>
        <begin position="541"/>
        <end position="560"/>
    </location>
</feature>
<dbReference type="FunCoup" id="A0A6P8PSH6">
    <property type="interactions" value="681"/>
</dbReference>
<dbReference type="NCBIfam" id="TIGR00797">
    <property type="entry name" value="matE"/>
    <property type="match status" value="1"/>
</dbReference>
<dbReference type="GO" id="GO:0016020">
    <property type="term" value="C:membrane"/>
    <property type="evidence" value="ECO:0007669"/>
    <property type="project" value="UniProtKB-SubCell"/>
</dbReference>
<evidence type="ECO:0000256" key="1">
    <source>
        <dbReference type="ARBA" id="ARBA00004141"/>
    </source>
</evidence>
<dbReference type="RefSeq" id="XP_033778391.1">
    <property type="nucleotide sequence ID" value="XM_033922500.1"/>
</dbReference>
<feature type="transmembrane region" description="Helical" evidence="6">
    <location>
        <begin position="29"/>
        <end position="56"/>
    </location>
</feature>
<dbReference type="InParanoid" id="A0A6P8PSH6"/>
<feature type="compositionally biased region" description="Polar residues" evidence="7">
    <location>
        <begin position="484"/>
        <end position="506"/>
    </location>
</feature>
<comment type="similarity">
    <text evidence="2 6">Belongs to the multi antimicrobial extrusion (MATE) (TC 2.A.66.1) family.</text>
</comment>
<feature type="region of interest" description="Disordered" evidence="7">
    <location>
        <begin position="471"/>
        <end position="520"/>
    </location>
</feature>
<keyword evidence="5 6" id="KW-0472">Membrane</keyword>
<feature type="transmembrane region" description="Helical" evidence="6">
    <location>
        <begin position="68"/>
        <end position="94"/>
    </location>
</feature>
<dbReference type="CDD" id="cd13132">
    <property type="entry name" value="MATE_eukaryotic"/>
    <property type="match status" value="1"/>
</dbReference>
<feature type="transmembrane region" description="Helical" evidence="6">
    <location>
        <begin position="211"/>
        <end position="230"/>
    </location>
</feature>
<evidence type="ECO:0000313" key="9">
    <source>
        <dbReference type="RefSeq" id="XP_033778391.1"/>
    </source>
</evidence>
<evidence type="ECO:0000256" key="5">
    <source>
        <dbReference type="ARBA" id="ARBA00023136"/>
    </source>
</evidence>
<evidence type="ECO:0000256" key="3">
    <source>
        <dbReference type="ARBA" id="ARBA00022692"/>
    </source>
</evidence>
<accession>A0A6P8PSH6</accession>
<evidence type="ECO:0000256" key="2">
    <source>
        <dbReference type="ARBA" id="ARBA00010199"/>
    </source>
</evidence>
<comment type="subcellular location">
    <subcellularLocation>
        <location evidence="1">Membrane</location>
        <topology evidence="1">Multi-pass membrane protein</topology>
    </subcellularLocation>
</comment>
<organism evidence="8 9">
    <name type="scientific">Geotrypetes seraphini</name>
    <name type="common">Gaboon caecilian</name>
    <name type="synonym">Caecilia seraphini</name>
    <dbReference type="NCBI Taxonomy" id="260995"/>
    <lineage>
        <taxon>Eukaryota</taxon>
        <taxon>Metazoa</taxon>
        <taxon>Chordata</taxon>
        <taxon>Craniata</taxon>
        <taxon>Vertebrata</taxon>
        <taxon>Euteleostomi</taxon>
        <taxon>Amphibia</taxon>
        <taxon>Gymnophiona</taxon>
        <taxon>Geotrypetes</taxon>
    </lineage>
</organism>
<feature type="transmembrane region" description="Helical" evidence="6">
    <location>
        <begin position="333"/>
        <end position="360"/>
    </location>
</feature>
<feature type="transmembrane region" description="Helical" evidence="6">
    <location>
        <begin position="179"/>
        <end position="199"/>
    </location>
</feature>
<name>A0A6P8PSH6_GEOSA</name>
<feature type="transmembrane region" description="Helical" evidence="6">
    <location>
        <begin position="250"/>
        <end position="271"/>
    </location>
</feature>
<dbReference type="Pfam" id="PF01554">
    <property type="entry name" value="MatE"/>
    <property type="match status" value="2"/>
</dbReference>
<dbReference type="GO" id="GO:0015297">
    <property type="term" value="F:antiporter activity"/>
    <property type="evidence" value="ECO:0007669"/>
    <property type="project" value="InterPro"/>
</dbReference>
<dbReference type="GeneID" id="117349271"/>
<dbReference type="GO" id="GO:1990961">
    <property type="term" value="P:xenobiotic detoxification by transmembrane export across the plasma membrane"/>
    <property type="evidence" value="ECO:0007669"/>
    <property type="project" value="InterPro"/>
</dbReference>
<dbReference type="InterPro" id="IPR045069">
    <property type="entry name" value="MATE_euk"/>
</dbReference>
<dbReference type="PANTHER" id="PTHR11206">
    <property type="entry name" value="MULTIDRUG RESISTANCE PROTEIN"/>
    <property type="match status" value="1"/>
</dbReference>
<evidence type="ECO:0000256" key="7">
    <source>
        <dbReference type="SAM" id="MobiDB-lite"/>
    </source>
</evidence>
<feature type="transmembrane region" description="Helical" evidence="6">
    <location>
        <begin position="291"/>
        <end position="312"/>
    </location>
</feature>
<feature type="transmembrane region" description="Helical" evidence="6">
    <location>
        <begin position="150"/>
        <end position="167"/>
    </location>
</feature>
<reference evidence="9" key="1">
    <citation type="submission" date="2025-08" db="UniProtKB">
        <authorList>
            <consortium name="RefSeq"/>
        </authorList>
    </citation>
    <scope>IDENTIFICATION</scope>
</reference>
<dbReference type="AlphaFoldDB" id="A0A6P8PSH6"/>
<protein>
    <recommendedName>
        <fullName evidence="6">Multidrug and toxin extrusion protein</fullName>
    </recommendedName>
</protein>
<keyword evidence="8" id="KW-1185">Reference proteome</keyword>
<evidence type="ECO:0000256" key="4">
    <source>
        <dbReference type="ARBA" id="ARBA00022989"/>
    </source>
</evidence>
<feature type="transmembrane region" description="Helical" evidence="6">
    <location>
        <begin position="114"/>
        <end position="138"/>
    </location>
</feature>
<evidence type="ECO:0000313" key="8">
    <source>
        <dbReference type="Proteomes" id="UP000515159"/>
    </source>
</evidence>
<evidence type="ECO:0000256" key="6">
    <source>
        <dbReference type="RuleBase" id="RU004914"/>
    </source>
</evidence>
<gene>
    <name evidence="9" type="primary">LOC117349271</name>
</gene>
<dbReference type="PRINTS" id="PR00173">
    <property type="entry name" value="EDTRNSPORT"/>
</dbReference>
<feature type="transmembrane region" description="Helical" evidence="6">
    <location>
        <begin position="405"/>
        <end position="424"/>
    </location>
</feature>
<dbReference type="InterPro" id="IPR002528">
    <property type="entry name" value="MATE_fam"/>
</dbReference>
<keyword evidence="3 6" id="KW-0812">Transmembrane</keyword>
<dbReference type="KEGG" id="gsh:117349271"/>
<sequence>MEPPGAEERRAGAFGGRWRSMVGEYRQEVWELLALAAPAFVSQLMVFLISIVGTIFCGHLGKVELDAVALAVAVINITGISVGAGLASACDTLISQTYGGKNLKRVGIILQRGILILLLFCFPCWAFFINTEAILLLFRQNPNVARLTQMYVMVFIPALPATFLYHLQARYLQNQGIILPQVLTGVVANVLNALINYILLYVLSLGVVGSAWANTISQFTQMILLFLYIVCRKLYVQTWGGWSSECFQEWGSFFSMAVPSMLMMCIAWWAFEIGSFLAGTISMVELGAQSIVYAVASVMYMVPIGFAVACSIRVGNALGAGDIEQAKKSAKVALVLTGVCALGLSLLLASLKNVVAYIFTTDGEIVALVSKVVPLYAASLFFEGIVCTAAGILRGTGKVKIGAIIEALGYYIIALPVGISLMFAAKLGIVGLWTGILLCSVLEFLSFLIFILRLNWVKVSQEAQARAKKKMKMTNGLNSHPAISKSSVSSNPEDQEGTVLTDSNDQSLRDQGVQTESPPESITTTTFKVLSVKQLILRRGLALLAAITVLLIGVLIRLSTGHG</sequence>
<proteinExistence type="inferred from homology"/>
<dbReference type="OrthoDB" id="2126698at2759"/>
<dbReference type="GO" id="GO:0042910">
    <property type="term" value="F:xenobiotic transmembrane transporter activity"/>
    <property type="evidence" value="ECO:0007669"/>
    <property type="project" value="InterPro"/>
</dbReference>
<feature type="transmembrane region" description="Helical" evidence="6">
    <location>
        <begin position="430"/>
        <end position="452"/>
    </location>
</feature>